<dbReference type="Proteomes" id="UP000029389">
    <property type="component" value="Unassembled WGS sequence"/>
</dbReference>
<gene>
    <name evidence="3" type="ORF">D0U04_15755</name>
    <name evidence="2" type="ORF">DJ93_3739</name>
</gene>
<dbReference type="AlphaFoldDB" id="A0A090ZDU1"/>
<comment type="caution">
    <text evidence="2">The sequence shown here is derived from an EMBL/GenBank/DDBJ whole genome shotgun (WGS) entry which is preliminary data.</text>
</comment>
<organism evidence="2 4">
    <name type="scientific">Bacillus clarus</name>
    <dbReference type="NCBI Taxonomy" id="2338372"/>
    <lineage>
        <taxon>Bacteria</taxon>
        <taxon>Bacillati</taxon>
        <taxon>Bacillota</taxon>
        <taxon>Bacilli</taxon>
        <taxon>Bacillales</taxon>
        <taxon>Bacillaceae</taxon>
        <taxon>Bacillus</taxon>
        <taxon>Bacillus cereus group</taxon>
    </lineage>
</organism>
<name>A0A090ZDU1_9BACI</name>
<dbReference type="PATRIC" id="fig|1405.8.peg.3846"/>
<keyword evidence="1" id="KW-0472">Membrane</keyword>
<dbReference type="Proteomes" id="UP000264294">
    <property type="component" value="Unassembled WGS sequence"/>
</dbReference>
<reference evidence="2 4" key="1">
    <citation type="submission" date="2014-04" db="EMBL/GenBank/DDBJ databases">
        <authorList>
            <person name="Bishop-Lilly K.A."/>
            <person name="Broomall S.M."/>
            <person name="Chain P.S."/>
            <person name="Chertkov O."/>
            <person name="Coyne S.R."/>
            <person name="Daligault H.E."/>
            <person name="Davenport K.W."/>
            <person name="Erkkila T."/>
            <person name="Frey K.G."/>
            <person name="Gibbons H.S."/>
            <person name="Gu W."/>
            <person name="Jaissle J."/>
            <person name="Johnson S.L."/>
            <person name="Koroleva G.I."/>
            <person name="Ladner J.T."/>
            <person name="Lo C.-C."/>
            <person name="Minogue T.D."/>
            <person name="Munk C."/>
            <person name="Palacios G.F."/>
            <person name="Redden C.L."/>
            <person name="Rosenzweig C.N."/>
            <person name="Scholz M.B."/>
            <person name="Teshima H."/>
            <person name="Xu Y."/>
        </authorList>
    </citation>
    <scope>NUCLEOTIDE SEQUENCE [LARGE SCALE GENOMIC DNA]</scope>
    <source>
        <strain evidence="2 4">BHP</strain>
    </source>
</reference>
<feature type="transmembrane region" description="Helical" evidence="1">
    <location>
        <begin position="41"/>
        <end position="61"/>
    </location>
</feature>
<evidence type="ECO:0000313" key="5">
    <source>
        <dbReference type="Proteomes" id="UP000264294"/>
    </source>
</evidence>
<evidence type="ECO:0000313" key="4">
    <source>
        <dbReference type="Proteomes" id="UP000029389"/>
    </source>
</evidence>
<accession>A0A090ZDU1</accession>
<dbReference type="EMBL" id="QVOD01000018">
    <property type="protein sequence ID" value="RFT66012.1"/>
    <property type="molecule type" value="Genomic_DNA"/>
</dbReference>
<dbReference type="EMBL" id="JMQC01000008">
    <property type="protein sequence ID" value="KFN02426.1"/>
    <property type="molecule type" value="Genomic_DNA"/>
</dbReference>
<keyword evidence="1" id="KW-1133">Transmembrane helix</keyword>
<keyword evidence="5" id="KW-1185">Reference proteome</keyword>
<keyword evidence="1" id="KW-0812">Transmembrane</keyword>
<evidence type="ECO:0000256" key="1">
    <source>
        <dbReference type="SAM" id="Phobius"/>
    </source>
</evidence>
<protein>
    <submittedName>
        <fullName evidence="2">Putative group-specific protein</fullName>
    </submittedName>
</protein>
<sequence length="75" mass="9197">MARCTYCKTKWKVKEVWSFFMKFEKDCPYCFGRQYMSDDTFRFFSSEIIGLPLLFLFPFLVDLHDESPLRKFQKK</sequence>
<evidence type="ECO:0000313" key="2">
    <source>
        <dbReference type="EMBL" id="KFN02426.1"/>
    </source>
</evidence>
<reference evidence="3 5" key="2">
    <citation type="submission" date="2018-08" db="EMBL/GenBank/DDBJ databases">
        <title>Bacillus clarus sp. nov. strain PS00077A.</title>
        <authorList>
            <person name="Mendez Acevedo M."/>
            <person name="Carroll L."/>
            <person name="Mukherjee M."/>
            <person name="Wiedmann M."/>
            <person name="Kovac J."/>
        </authorList>
    </citation>
    <scope>NUCLEOTIDE SEQUENCE [LARGE SCALE GENOMIC DNA]</scope>
    <source>
        <strain evidence="3 5">PS00077A</strain>
    </source>
</reference>
<evidence type="ECO:0000313" key="3">
    <source>
        <dbReference type="EMBL" id="RFT66012.1"/>
    </source>
</evidence>
<proteinExistence type="predicted"/>
<dbReference type="RefSeq" id="WP_042982567.1">
    <property type="nucleotide sequence ID" value="NZ_JMQC01000008.1"/>
</dbReference>